<proteinExistence type="predicted"/>
<gene>
    <name evidence="1" type="ORF">MO867_09155</name>
</gene>
<evidence type="ECO:0000313" key="2">
    <source>
        <dbReference type="Proteomes" id="UP001139028"/>
    </source>
</evidence>
<dbReference type="EMBL" id="JALBWM010000030">
    <property type="protein sequence ID" value="MCO1334507.1"/>
    <property type="molecule type" value="Genomic_DNA"/>
</dbReference>
<evidence type="ECO:0000313" key="1">
    <source>
        <dbReference type="EMBL" id="MCO1334507.1"/>
    </source>
</evidence>
<protein>
    <submittedName>
        <fullName evidence="1">AlpA family phage regulatory protein</fullName>
    </submittedName>
</protein>
<accession>A0A9X2ELM7</accession>
<dbReference type="InterPro" id="IPR010260">
    <property type="entry name" value="AlpA"/>
</dbReference>
<dbReference type="Pfam" id="PF05930">
    <property type="entry name" value="Phage_AlpA"/>
    <property type="match status" value="1"/>
</dbReference>
<dbReference type="Proteomes" id="UP001139028">
    <property type="component" value="Unassembled WGS sequence"/>
</dbReference>
<reference evidence="1" key="1">
    <citation type="journal article" date="2022" name="Arch. Microbiol.">
        <title>Microbulbifer okhotskensis sp. nov., isolated from a deep bottom sediment of the Okhotsk Sea.</title>
        <authorList>
            <person name="Romanenko L."/>
            <person name="Kurilenko V."/>
            <person name="Otstavnykh N."/>
            <person name="Velansky P."/>
            <person name="Isaeva M."/>
            <person name="Mikhailov V."/>
        </authorList>
    </citation>
    <scope>NUCLEOTIDE SEQUENCE</scope>
    <source>
        <strain evidence="1">OS29</strain>
    </source>
</reference>
<dbReference type="AlphaFoldDB" id="A0A9X2ELM7"/>
<dbReference type="RefSeq" id="WP_252466097.1">
    <property type="nucleotide sequence ID" value="NZ_JALBWM010000030.1"/>
</dbReference>
<organism evidence="1 2">
    <name type="scientific">Microbulbifer okhotskensis</name>
    <dbReference type="NCBI Taxonomy" id="2926617"/>
    <lineage>
        <taxon>Bacteria</taxon>
        <taxon>Pseudomonadati</taxon>
        <taxon>Pseudomonadota</taxon>
        <taxon>Gammaproteobacteria</taxon>
        <taxon>Cellvibrionales</taxon>
        <taxon>Microbulbiferaceae</taxon>
        <taxon>Microbulbifer</taxon>
    </lineage>
</organism>
<dbReference type="Gene3D" id="1.10.238.160">
    <property type="match status" value="1"/>
</dbReference>
<comment type="caution">
    <text evidence="1">The sequence shown here is derived from an EMBL/GenBank/DDBJ whole genome shotgun (WGS) entry which is preliminary data.</text>
</comment>
<keyword evidence="2" id="KW-1185">Reference proteome</keyword>
<sequence length="58" mass="6937">MLRLREVERLTGYKSSNIYRMIKEEVFPQQRRIGLGTVGWDSREIDRRIEERLEGAAQ</sequence>
<name>A0A9X2ELM7_9GAMM</name>